<dbReference type="PANTHER" id="PTHR43434:SF20">
    <property type="entry name" value="5'-NUCLEOTIDASE"/>
    <property type="match status" value="1"/>
</dbReference>
<organism evidence="1 2">
    <name type="scientific">Denitrobacterium detoxificans</name>
    <dbReference type="NCBI Taxonomy" id="79604"/>
    <lineage>
        <taxon>Bacteria</taxon>
        <taxon>Bacillati</taxon>
        <taxon>Actinomycetota</taxon>
        <taxon>Coriobacteriia</taxon>
        <taxon>Eggerthellales</taxon>
        <taxon>Eggerthellaceae</taxon>
        <taxon>Denitrobacterium</taxon>
    </lineage>
</organism>
<keyword evidence="2" id="KW-1185">Reference proteome</keyword>
<dbReference type="Gene3D" id="3.40.50.1000">
    <property type="entry name" value="HAD superfamily/HAD-like"/>
    <property type="match status" value="1"/>
</dbReference>
<accession>A0A172RZM9</accession>
<dbReference type="SUPFAM" id="SSF56784">
    <property type="entry name" value="HAD-like"/>
    <property type="match status" value="1"/>
</dbReference>
<dbReference type="PANTHER" id="PTHR43434">
    <property type="entry name" value="PHOSPHOGLYCOLATE PHOSPHATASE"/>
    <property type="match status" value="1"/>
</dbReference>
<dbReference type="InterPro" id="IPR036412">
    <property type="entry name" value="HAD-like_sf"/>
</dbReference>
<evidence type="ECO:0000313" key="1">
    <source>
        <dbReference type="EMBL" id="SEO54237.1"/>
    </source>
</evidence>
<gene>
    <name evidence="1" type="ORF">SAMN02910314_00507</name>
</gene>
<dbReference type="Gene3D" id="1.10.150.240">
    <property type="entry name" value="Putative phosphatase, domain 2"/>
    <property type="match status" value="1"/>
</dbReference>
<dbReference type="RefSeq" id="WP_066663918.1">
    <property type="nucleotide sequence ID" value="NZ_CP011402.1"/>
</dbReference>
<dbReference type="InterPro" id="IPR050155">
    <property type="entry name" value="HAD-like_hydrolase_sf"/>
</dbReference>
<dbReference type="Pfam" id="PF00702">
    <property type="entry name" value="Hydrolase"/>
    <property type="match status" value="1"/>
</dbReference>
<dbReference type="EMBL" id="FOEC01000002">
    <property type="protein sequence ID" value="SEO54237.1"/>
    <property type="molecule type" value="Genomic_DNA"/>
</dbReference>
<sequence length="223" mass="24656">MRPSTLVFDYDGTLHDSMYVYADAFPAGYQTLVDAGKARPRTFAREELERNLGLNVFEAWARLAPEIPWEVAEPAALHVKDVMLQAVAAGKARLYDGVPQMLDAVKAAGHTLVFLSNCATEYQEAARKAFDLDQWFSGYYNAQQFDYAPKEEIFKSIERDFEGPFIAIGDRHKDIALSAAHRLPCIGCLYGFGTPEELADATELAHAPADIPALVARIEAARA</sequence>
<dbReference type="InterPro" id="IPR023214">
    <property type="entry name" value="HAD_sf"/>
</dbReference>
<dbReference type="InterPro" id="IPR023198">
    <property type="entry name" value="PGP-like_dom2"/>
</dbReference>
<name>A0A172RZM9_9ACTN</name>
<protein>
    <submittedName>
        <fullName evidence="1">Phosphoglycolate phosphatase</fullName>
    </submittedName>
</protein>
<dbReference type="KEGG" id="ddt:AAY81_08455"/>
<dbReference type="STRING" id="79604.AAY81_08455"/>
<dbReference type="GO" id="GO:0005829">
    <property type="term" value="C:cytosol"/>
    <property type="evidence" value="ECO:0007669"/>
    <property type="project" value="TreeGrafter"/>
</dbReference>
<reference evidence="2" key="1">
    <citation type="submission" date="2016-10" db="EMBL/GenBank/DDBJ databases">
        <authorList>
            <person name="Varghese N."/>
        </authorList>
    </citation>
    <scope>NUCLEOTIDE SEQUENCE [LARGE SCALE GENOMIC DNA]</scope>
    <source>
        <strain evidence="2">DSM 21843</strain>
    </source>
</reference>
<dbReference type="OrthoDB" id="9793014at2"/>
<evidence type="ECO:0000313" key="2">
    <source>
        <dbReference type="Proteomes" id="UP000182975"/>
    </source>
</evidence>
<dbReference type="GO" id="GO:0004713">
    <property type="term" value="F:protein tyrosine kinase activity"/>
    <property type="evidence" value="ECO:0007669"/>
    <property type="project" value="TreeGrafter"/>
</dbReference>
<dbReference type="Proteomes" id="UP000182975">
    <property type="component" value="Unassembled WGS sequence"/>
</dbReference>
<proteinExistence type="predicted"/>
<dbReference type="AlphaFoldDB" id="A0A172RZM9"/>